<comment type="caution">
    <text evidence="2">The sequence shown here is derived from an EMBL/GenBank/DDBJ whole genome shotgun (WGS) entry which is preliminary data.</text>
</comment>
<dbReference type="PANTHER" id="PTHR10656:SF42">
    <property type="entry name" value="CYCLIC GMP-AMP SYNTHASE-LIKE PROTEIN-RELATED"/>
    <property type="match status" value="1"/>
</dbReference>
<evidence type="ECO:0000313" key="3">
    <source>
        <dbReference type="Proteomes" id="UP000683360"/>
    </source>
</evidence>
<sequence>MEGVDYEPKVKYKRTLSETSTTELFFKDFEEKKLNFSLCETEVQEINSSVYEIVNRLLAKVSDHDNRFTFSEIIKLGSIAEGTKLIEPNEFDYLCVLKDFSNPDMVRCRKVCSHNPGHAHIFIEDKSLLRKWGSFMDEGQLLANKMFAEISSIANTIYMNMVKEQTKIKVDTSFGHLHFGGFSVTDGGPNTVFHMYWIPVKEGQKLDICVDVSPAIRYFGMEDISLSPVFATKSAFQNLTSVLLVPGLLHKTVNKCMDKCFRISCTDIEVQLVKTLSEKHISCYKILKYMISYIGLDLSVSNLMYLPLSSFILKMAVILHAANCKDRLAKKKCMDDIVGVILNCLMPNDRPKPFMPNIFLKEHNLLFKLEFIQQHDITAMNFLMHIQVLTGFKEFQRKLDEERPLHYNYDKCYELLKILVKRLEEVKGGIYRTFYAHYKAHGRWNFVNGSARELVNLFEYPVPIFRQ</sequence>
<name>A0A8S3Q037_MYTED</name>
<dbReference type="EMBL" id="CAJPWZ010000193">
    <property type="protein sequence ID" value="CAG2188018.1"/>
    <property type="molecule type" value="Genomic_DNA"/>
</dbReference>
<reference evidence="2" key="1">
    <citation type="submission" date="2021-03" db="EMBL/GenBank/DDBJ databases">
        <authorList>
            <person name="Bekaert M."/>
        </authorList>
    </citation>
    <scope>NUCLEOTIDE SEQUENCE</scope>
</reference>
<gene>
    <name evidence="2" type="ORF">MEDL_3493</name>
</gene>
<evidence type="ECO:0008006" key="4">
    <source>
        <dbReference type="Google" id="ProtNLM"/>
    </source>
</evidence>
<organism evidence="2 3">
    <name type="scientific">Mytilus edulis</name>
    <name type="common">Blue mussel</name>
    <dbReference type="NCBI Taxonomy" id="6550"/>
    <lineage>
        <taxon>Eukaryota</taxon>
        <taxon>Metazoa</taxon>
        <taxon>Spiralia</taxon>
        <taxon>Lophotrochozoa</taxon>
        <taxon>Mollusca</taxon>
        <taxon>Bivalvia</taxon>
        <taxon>Autobranchia</taxon>
        <taxon>Pteriomorphia</taxon>
        <taxon>Mytilida</taxon>
        <taxon>Mytiloidea</taxon>
        <taxon>Mytilidae</taxon>
        <taxon>Mytilinae</taxon>
        <taxon>Mytilus</taxon>
    </lineage>
</organism>
<accession>A0A8S3Q037</accession>
<dbReference type="PANTHER" id="PTHR10656">
    <property type="entry name" value="CELL FATE DETERMINING PROTEIN MAB21-RELATED"/>
    <property type="match status" value="1"/>
</dbReference>
<keyword evidence="3" id="KW-1185">Reference proteome</keyword>
<protein>
    <recommendedName>
        <fullName evidence="4">Mab-21-like nucleotidyltransferase domain-containing protein</fullName>
    </recommendedName>
</protein>
<evidence type="ECO:0000313" key="2">
    <source>
        <dbReference type="EMBL" id="CAG2188018.1"/>
    </source>
</evidence>
<evidence type="ECO:0000256" key="1">
    <source>
        <dbReference type="ARBA" id="ARBA00008307"/>
    </source>
</evidence>
<proteinExistence type="inferred from homology"/>
<dbReference type="Gene3D" id="3.30.460.90">
    <property type="match status" value="1"/>
</dbReference>
<dbReference type="OrthoDB" id="6160490at2759"/>
<comment type="similarity">
    <text evidence="1">Belongs to the mab-21 family.</text>
</comment>
<dbReference type="AlphaFoldDB" id="A0A8S3Q037"/>
<dbReference type="Proteomes" id="UP000683360">
    <property type="component" value="Unassembled WGS sequence"/>
</dbReference>